<feature type="active site" evidence="2">
    <location>
        <position position="35"/>
    </location>
</feature>
<dbReference type="EMBL" id="BAAAZC010000029">
    <property type="protein sequence ID" value="GAA3986988.1"/>
    <property type="molecule type" value="Genomic_DNA"/>
</dbReference>
<reference evidence="4" key="1">
    <citation type="journal article" date="2019" name="Int. J. Syst. Evol. Microbiol.">
        <title>The Global Catalogue of Microorganisms (GCM) 10K type strain sequencing project: providing services to taxonomists for standard genome sequencing and annotation.</title>
        <authorList>
            <consortium name="The Broad Institute Genomics Platform"/>
            <consortium name="The Broad Institute Genome Sequencing Center for Infectious Disease"/>
            <person name="Wu L."/>
            <person name="Ma J."/>
        </authorList>
    </citation>
    <scope>NUCLEOTIDE SEQUENCE [LARGE SCALE GENOMIC DNA]</scope>
    <source>
        <strain evidence="4">JCM 16601</strain>
    </source>
</reference>
<dbReference type="Pfam" id="PF13500">
    <property type="entry name" value="AAA_26"/>
    <property type="match status" value="1"/>
</dbReference>
<keyword evidence="4" id="KW-1185">Reference proteome</keyword>
<keyword evidence="1 2" id="KW-0093">Biotin biosynthesis</keyword>
<comment type="similarity">
    <text evidence="2">Belongs to the dethiobiotin synthetase family.</text>
</comment>
<keyword evidence="2" id="KW-0479">Metal-binding</keyword>
<dbReference type="HAMAP" id="MF_00336">
    <property type="entry name" value="BioD"/>
    <property type="match status" value="1"/>
</dbReference>
<organism evidence="3 4">
    <name type="scientific">Mucilaginibacter dorajii</name>
    <dbReference type="NCBI Taxonomy" id="692994"/>
    <lineage>
        <taxon>Bacteria</taxon>
        <taxon>Pseudomonadati</taxon>
        <taxon>Bacteroidota</taxon>
        <taxon>Sphingobacteriia</taxon>
        <taxon>Sphingobacteriales</taxon>
        <taxon>Sphingobacteriaceae</taxon>
        <taxon>Mucilaginibacter</taxon>
    </lineage>
</organism>
<evidence type="ECO:0000256" key="2">
    <source>
        <dbReference type="HAMAP-Rule" id="MF_00336"/>
    </source>
</evidence>
<feature type="binding site" evidence="2">
    <location>
        <position position="46"/>
    </location>
    <ligand>
        <name>ATP</name>
        <dbReference type="ChEBI" id="CHEBI:30616"/>
    </ligand>
</feature>
<feature type="binding site" evidence="2">
    <location>
        <begin position="15"/>
        <end position="20"/>
    </location>
    <ligand>
        <name>ATP</name>
        <dbReference type="ChEBI" id="CHEBI:30616"/>
    </ligand>
</feature>
<comment type="subunit">
    <text evidence="2">Homodimer.</text>
</comment>
<feature type="binding site" evidence="2">
    <location>
        <position position="46"/>
    </location>
    <ligand>
        <name>Mg(2+)</name>
        <dbReference type="ChEBI" id="CHEBI:18420"/>
    </ligand>
</feature>
<comment type="caution">
    <text evidence="3">The sequence shown here is derived from an EMBL/GenBank/DDBJ whole genome shotgun (WGS) entry which is preliminary data.</text>
</comment>
<comment type="catalytic activity">
    <reaction evidence="2">
        <text>(7R,8S)-7,8-diammoniononanoate + CO2 + ATP = (4R,5S)-dethiobiotin + ADP + phosphate + 3 H(+)</text>
        <dbReference type="Rhea" id="RHEA:15805"/>
        <dbReference type="ChEBI" id="CHEBI:15378"/>
        <dbReference type="ChEBI" id="CHEBI:16526"/>
        <dbReference type="ChEBI" id="CHEBI:30616"/>
        <dbReference type="ChEBI" id="CHEBI:43474"/>
        <dbReference type="ChEBI" id="CHEBI:149469"/>
        <dbReference type="ChEBI" id="CHEBI:149473"/>
        <dbReference type="ChEBI" id="CHEBI:456216"/>
        <dbReference type="EC" id="6.3.3.3"/>
    </reaction>
</comment>
<keyword evidence="2" id="KW-0547">Nucleotide-binding</keyword>
<keyword evidence="2" id="KW-0460">Magnesium</keyword>
<dbReference type="NCBIfam" id="TIGR00347">
    <property type="entry name" value="bioD"/>
    <property type="match status" value="1"/>
</dbReference>
<dbReference type="SUPFAM" id="SSF52540">
    <property type="entry name" value="P-loop containing nucleoside triphosphate hydrolases"/>
    <property type="match status" value="1"/>
</dbReference>
<dbReference type="Gene3D" id="3.40.50.300">
    <property type="entry name" value="P-loop containing nucleotide triphosphate hydrolases"/>
    <property type="match status" value="1"/>
</dbReference>
<keyword evidence="2" id="KW-0067">ATP-binding</keyword>
<feature type="binding site" evidence="2">
    <location>
        <position position="39"/>
    </location>
    <ligand>
        <name>substrate</name>
    </ligand>
</feature>
<dbReference type="InterPro" id="IPR004472">
    <property type="entry name" value="DTB_synth_BioD"/>
</dbReference>
<keyword evidence="2" id="KW-0436">Ligase</keyword>
<accession>A0ABP7QRQ2</accession>
<dbReference type="PANTHER" id="PTHR43210">
    <property type="entry name" value="DETHIOBIOTIN SYNTHETASE"/>
    <property type="match status" value="1"/>
</dbReference>
<evidence type="ECO:0000313" key="3">
    <source>
        <dbReference type="EMBL" id="GAA3986988.1"/>
    </source>
</evidence>
<feature type="binding site" evidence="2">
    <location>
        <begin position="102"/>
        <end position="105"/>
    </location>
    <ligand>
        <name>ATP</name>
        <dbReference type="ChEBI" id="CHEBI:30616"/>
    </ligand>
</feature>
<comment type="subcellular location">
    <subcellularLocation>
        <location evidence="2">Cytoplasm</location>
    </subcellularLocation>
</comment>
<dbReference type="PANTHER" id="PTHR43210:SF5">
    <property type="entry name" value="DETHIOBIOTIN SYNTHETASE"/>
    <property type="match status" value="1"/>
</dbReference>
<sequence>MPAKQPIFITGIGTGVGKTIVSAIITEKLKADYWKPIQSGDLDDSDTLKVKSLVSNDVTVFHPEAYRLTQPFSPHKSAAIDKVTIDMQSFIIPKTENQLVIEGAGGLMVPLNDNFLMIDLIKQLNAKVILVSKNYLGSINHTLLSIQALKNYNIEVMGIVFNGPKDIYSKTYILNYSGLTELGQIPMYPKPGKKSILEATALISL</sequence>
<dbReference type="CDD" id="cd03109">
    <property type="entry name" value="DTBS"/>
    <property type="match status" value="1"/>
</dbReference>
<gene>
    <name evidence="2 3" type="primary">bioD</name>
    <name evidence="3" type="ORF">GCM10022210_44400</name>
</gene>
<name>A0ABP7QRQ2_9SPHI</name>
<feature type="binding site" evidence="2">
    <location>
        <position position="19"/>
    </location>
    <ligand>
        <name>Mg(2+)</name>
        <dbReference type="ChEBI" id="CHEBI:18420"/>
    </ligand>
</feature>
<comment type="function">
    <text evidence="2">Catalyzes a mechanistically unusual reaction, the ATP-dependent insertion of CO2 between the N7 and N8 nitrogen atoms of 7,8-diaminopelargonic acid (DAPA, also called 7,8-diammoniononanoate) to form a ureido ring.</text>
</comment>
<dbReference type="PIRSF" id="PIRSF006755">
    <property type="entry name" value="DTB_synth"/>
    <property type="match status" value="1"/>
</dbReference>
<comment type="cofactor">
    <cofactor evidence="2">
        <name>Mg(2+)</name>
        <dbReference type="ChEBI" id="CHEBI:18420"/>
    </cofactor>
</comment>
<evidence type="ECO:0000313" key="4">
    <source>
        <dbReference type="Proteomes" id="UP001500742"/>
    </source>
</evidence>
<protein>
    <recommendedName>
        <fullName evidence="2">ATP-dependent dethiobiotin synthetase BioD</fullName>
        <ecNumber evidence="2">6.3.3.3</ecNumber>
    </recommendedName>
    <alternativeName>
        <fullName evidence="2">DTB synthetase</fullName>
        <shortName evidence="2">DTBS</shortName>
    </alternativeName>
    <alternativeName>
        <fullName evidence="2">Dethiobiotin synthase</fullName>
    </alternativeName>
</protein>
<dbReference type="EC" id="6.3.3.3" evidence="2"/>
<keyword evidence="2" id="KW-0963">Cytoplasm</keyword>
<proteinExistence type="inferred from homology"/>
<dbReference type="RefSeq" id="WP_259089674.1">
    <property type="nucleotide sequence ID" value="NZ_BAAAZC010000029.1"/>
</dbReference>
<comment type="caution">
    <text evidence="2">Lacks conserved residue(s) required for the propagation of feature annotation.</text>
</comment>
<dbReference type="Proteomes" id="UP001500742">
    <property type="component" value="Unassembled WGS sequence"/>
</dbReference>
<comment type="pathway">
    <text evidence="2">Cofactor biosynthesis; biotin biosynthesis; biotin from 7,8-diaminononanoate: step 1/2.</text>
</comment>
<dbReference type="InterPro" id="IPR027417">
    <property type="entry name" value="P-loop_NTPase"/>
</dbReference>
<feature type="binding site" evidence="2">
    <location>
        <position position="102"/>
    </location>
    <ligand>
        <name>Mg(2+)</name>
        <dbReference type="ChEBI" id="CHEBI:18420"/>
    </ligand>
</feature>
<evidence type="ECO:0000256" key="1">
    <source>
        <dbReference type="ARBA" id="ARBA00022756"/>
    </source>
</evidence>